<evidence type="ECO:0000256" key="1">
    <source>
        <dbReference type="PROSITE-ProRule" id="PRU00175"/>
    </source>
</evidence>
<dbReference type="PANTHER" id="PTHR22765:SF411">
    <property type="entry name" value="OS02G0248440 PROTEIN"/>
    <property type="match status" value="1"/>
</dbReference>
<dbReference type="PROSITE" id="PS50089">
    <property type="entry name" value="ZF_RING_2"/>
    <property type="match status" value="1"/>
</dbReference>
<feature type="compositionally biased region" description="Polar residues" evidence="2">
    <location>
        <begin position="94"/>
        <end position="104"/>
    </location>
</feature>
<dbReference type="GO" id="GO:0061630">
    <property type="term" value="F:ubiquitin protein ligase activity"/>
    <property type="evidence" value="ECO:0007669"/>
    <property type="project" value="TreeGrafter"/>
</dbReference>
<dbReference type="SMART" id="SM00184">
    <property type="entry name" value="RING"/>
    <property type="match status" value="1"/>
</dbReference>
<gene>
    <name evidence="4" type="ORF">LCOR_06157.1</name>
</gene>
<comment type="caution">
    <text evidence="4">The sequence shown here is derived from an EMBL/GenBank/DDBJ whole genome shotgun (WGS) entry which is preliminary data.</text>
</comment>
<dbReference type="OrthoDB" id="2268908at2759"/>
<dbReference type="InterPro" id="IPR051826">
    <property type="entry name" value="E3_ubiquitin-ligase_domain"/>
</dbReference>
<organism evidence="4 5">
    <name type="scientific">Lichtheimia corymbifera JMRC:FSU:9682</name>
    <dbReference type="NCBI Taxonomy" id="1263082"/>
    <lineage>
        <taxon>Eukaryota</taxon>
        <taxon>Fungi</taxon>
        <taxon>Fungi incertae sedis</taxon>
        <taxon>Mucoromycota</taxon>
        <taxon>Mucoromycotina</taxon>
        <taxon>Mucoromycetes</taxon>
        <taxon>Mucorales</taxon>
        <taxon>Lichtheimiaceae</taxon>
        <taxon>Lichtheimia</taxon>
    </lineage>
</organism>
<keyword evidence="1" id="KW-0863">Zinc-finger</keyword>
<dbReference type="PANTHER" id="PTHR22765">
    <property type="entry name" value="RING FINGER AND PROTEASE ASSOCIATED DOMAIN-CONTAINING"/>
    <property type="match status" value="1"/>
</dbReference>
<dbReference type="UniPathway" id="UPA00143"/>
<dbReference type="Gene3D" id="3.30.40.10">
    <property type="entry name" value="Zinc/RING finger domain, C3HC4 (zinc finger)"/>
    <property type="match status" value="1"/>
</dbReference>
<feature type="domain" description="RING-type" evidence="3">
    <location>
        <begin position="222"/>
        <end position="264"/>
    </location>
</feature>
<sequence>MSSQQQQLTVNFTVNNHHASNAGGGTEAKHPKSDDPIINGFYCYACDAEVETFLTESYTLVCKQCMSSFIEVMAAPPPSPAASSSASHSDAHQRNNTRNETSKITFQHPMETKSAVNLSYTTQSDDTFQVKISPTMPQETTPSSSSAATAIQPTTTATTTNQRRSWFSSLFSRRARKTDTSTTGRASTFITVFAGKNKSSSYSGSEKFAASTTCFEENDEECPICQDELFVKGKETLRLTCRHAFHRECIQGWLDRSSTCPYCRQTVSIATLP</sequence>
<dbReference type="Proteomes" id="UP000027586">
    <property type="component" value="Unassembled WGS sequence"/>
</dbReference>
<evidence type="ECO:0000256" key="2">
    <source>
        <dbReference type="SAM" id="MobiDB-lite"/>
    </source>
</evidence>
<dbReference type="SUPFAM" id="SSF57850">
    <property type="entry name" value="RING/U-box"/>
    <property type="match status" value="1"/>
</dbReference>
<evidence type="ECO:0000259" key="3">
    <source>
        <dbReference type="PROSITE" id="PS50089"/>
    </source>
</evidence>
<dbReference type="InterPro" id="IPR013083">
    <property type="entry name" value="Znf_RING/FYVE/PHD"/>
</dbReference>
<keyword evidence="1" id="KW-0479">Metal-binding</keyword>
<protein>
    <recommendedName>
        <fullName evidence="3">RING-type domain-containing protein</fullName>
    </recommendedName>
</protein>
<name>A0A068RXT0_9FUNG</name>
<keyword evidence="1" id="KW-0862">Zinc</keyword>
<keyword evidence="5" id="KW-1185">Reference proteome</keyword>
<dbReference type="GO" id="GO:0006511">
    <property type="term" value="P:ubiquitin-dependent protein catabolic process"/>
    <property type="evidence" value="ECO:0007669"/>
    <property type="project" value="TreeGrafter"/>
</dbReference>
<dbReference type="AlphaFoldDB" id="A0A068RXT0"/>
<dbReference type="GO" id="GO:0016567">
    <property type="term" value="P:protein ubiquitination"/>
    <property type="evidence" value="ECO:0007669"/>
    <property type="project" value="UniProtKB-UniPathway"/>
</dbReference>
<dbReference type="Pfam" id="PF13639">
    <property type="entry name" value="zf-RING_2"/>
    <property type="match status" value="1"/>
</dbReference>
<dbReference type="STRING" id="1263082.A0A068RXT0"/>
<feature type="region of interest" description="Disordered" evidence="2">
    <location>
        <begin position="76"/>
        <end position="104"/>
    </location>
</feature>
<feature type="region of interest" description="Disordered" evidence="2">
    <location>
        <begin position="134"/>
        <end position="162"/>
    </location>
</feature>
<feature type="compositionally biased region" description="Low complexity" evidence="2">
    <location>
        <begin position="140"/>
        <end position="162"/>
    </location>
</feature>
<dbReference type="InterPro" id="IPR001841">
    <property type="entry name" value="Znf_RING"/>
</dbReference>
<evidence type="ECO:0000313" key="5">
    <source>
        <dbReference type="Proteomes" id="UP000027586"/>
    </source>
</evidence>
<proteinExistence type="predicted"/>
<dbReference type="GO" id="GO:0008270">
    <property type="term" value="F:zinc ion binding"/>
    <property type="evidence" value="ECO:0007669"/>
    <property type="project" value="UniProtKB-KW"/>
</dbReference>
<accession>A0A068RXT0</accession>
<dbReference type="VEuPathDB" id="FungiDB:LCOR_06157.1"/>
<dbReference type="EMBL" id="CBTN010000026">
    <property type="protein sequence ID" value="CDH54953.1"/>
    <property type="molecule type" value="Genomic_DNA"/>
</dbReference>
<reference evidence="4" key="1">
    <citation type="submission" date="2013-08" db="EMBL/GenBank/DDBJ databases">
        <title>Gene expansion shapes genome architecture in the human pathogen Lichtheimia corymbifera: an evolutionary genomics analysis in the ancient terrestrial Mucorales (Mucoromycotina).</title>
        <authorList>
            <person name="Schwartze V.U."/>
            <person name="Winter S."/>
            <person name="Shelest E."/>
            <person name="Marcet-Houben M."/>
            <person name="Horn F."/>
            <person name="Wehner S."/>
            <person name="Hoffmann K."/>
            <person name="Riege K."/>
            <person name="Sammeth M."/>
            <person name="Nowrousian M."/>
            <person name="Valiante V."/>
            <person name="Linde J."/>
            <person name="Jacobsen I.D."/>
            <person name="Marz M."/>
            <person name="Brakhage A.A."/>
            <person name="Gabaldon T."/>
            <person name="Bocker S."/>
            <person name="Voigt K."/>
        </authorList>
    </citation>
    <scope>NUCLEOTIDE SEQUENCE [LARGE SCALE GENOMIC DNA]</scope>
    <source>
        <strain evidence="4">FSU 9682</strain>
    </source>
</reference>
<evidence type="ECO:0000313" key="4">
    <source>
        <dbReference type="EMBL" id="CDH54953.1"/>
    </source>
</evidence>